<dbReference type="SUPFAM" id="SSF55804">
    <property type="entry name" value="Phoshotransferase/anion transport protein"/>
    <property type="match status" value="1"/>
</dbReference>
<dbReference type="EMBL" id="QXXA01000011">
    <property type="protein sequence ID" value="NBI07392.1"/>
    <property type="molecule type" value="Genomic_DNA"/>
</dbReference>
<dbReference type="GO" id="GO:0008982">
    <property type="term" value="F:protein-N(PI)-phosphohistidine-sugar phosphotransferase activity"/>
    <property type="evidence" value="ECO:0007669"/>
    <property type="project" value="InterPro"/>
</dbReference>
<reference evidence="8 9" key="1">
    <citation type="submission" date="2018-08" db="EMBL/GenBank/DDBJ databases">
        <title>Murine metabolic-syndrome-specific gut microbial biobank.</title>
        <authorList>
            <person name="Liu C."/>
        </authorList>
    </citation>
    <scope>NUCLEOTIDE SEQUENCE [LARGE SCALE GENOMIC DNA]</scope>
    <source>
        <strain evidence="8 9">583</strain>
    </source>
</reference>
<dbReference type="PANTHER" id="PTHR47738">
    <property type="entry name" value="PTS SYSTEM FRUCTOSE-LIKE EIIA COMPONENT-RELATED"/>
    <property type="match status" value="1"/>
</dbReference>
<accession>A0A845R1U4</accession>
<evidence type="ECO:0000256" key="5">
    <source>
        <dbReference type="ARBA" id="ARBA00022679"/>
    </source>
</evidence>
<dbReference type="Gene3D" id="3.40.930.10">
    <property type="entry name" value="Mannitol-specific EII, Chain A"/>
    <property type="match status" value="1"/>
</dbReference>
<dbReference type="CDD" id="cd00211">
    <property type="entry name" value="PTS_IIA_fru"/>
    <property type="match status" value="1"/>
</dbReference>
<dbReference type="InterPro" id="IPR004715">
    <property type="entry name" value="PTS_IIA_fruc"/>
</dbReference>
<dbReference type="PROSITE" id="PS51094">
    <property type="entry name" value="PTS_EIIA_TYPE_2"/>
    <property type="match status" value="1"/>
</dbReference>
<keyword evidence="4" id="KW-0762">Sugar transport</keyword>
<evidence type="ECO:0000313" key="9">
    <source>
        <dbReference type="Proteomes" id="UP000467132"/>
    </source>
</evidence>
<comment type="subcellular location">
    <subcellularLocation>
        <location evidence="1">Cytoplasm</location>
    </subcellularLocation>
</comment>
<dbReference type="RefSeq" id="WP_160197854.1">
    <property type="nucleotide sequence ID" value="NZ_QXXA01000011.1"/>
</dbReference>
<dbReference type="Pfam" id="PF00359">
    <property type="entry name" value="PTS_EIIA_2"/>
    <property type="match status" value="1"/>
</dbReference>
<dbReference type="AlphaFoldDB" id="A0A845R1U4"/>
<dbReference type="InterPro" id="IPR016152">
    <property type="entry name" value="PTrfase/Anion_transptr"/>
</dbReference>
<dbReference type="Proteomes" id="UP000467132">
    <property type="component" value="Unassembled WGS sequence"/>
</dbReference>
<sequence length="154" mass="17689">MELSLTELINENLINRKFHGTTKQEVLQEIVRIVNLDNRLDSKDLYYEKILEREEEFTTGVGYGIAIPHAKTKAVIKPTIVILKLSKPIDWESLDGKPVDLVIGLAVPEKEGNNTHLKIISKLSMKLMEEDFRQDLKNAQSDEEVLKLMENIFK</sequence>
<proteinExistence type="predicted"/>
<evidence type="ECO:0000256" key="3">
    <source>
        <dbReference type="ARBA" id="ARBA00022553"/>
    </source>
</evidence>
<dbReference type="OrthoDB" id="95460at2"/>
<dbReference type="InterPro" id="IPR051541">
    <property type="entry name" value="PTS_SugarTrans_NitroReg"/>
</dbReference>
<keyword evidence="5" id="KW-0808">Transferase</keyword>
<dbReference type="GO" id="GO:0005737">
    <property type="term" value="C:cytoplasm"/>
    <property type="evidence" value="ECO:0007669"/>
    <property type="project" value="UniProtKB-SubCell"/>
</dbReference>
<evidence type="ECO:0000259" key="7">
    <source>
        <dbReference type="PROSITE" id="PS51094"/>
    </source>
</evidence>
<keyword evidence="9" id="KW-1185">Reference proteome</keyword>
<keyword evidence="2" id="KW-0813">Transport</keyword>
<dbReference type="InterPro" id="IPR002178">
    <property type="entry name" value="PTS_EIIA_type-2_dom"/>
</dbReference>
<keyword evidence="3" id="KW-0597">Phosphoprotein</keyword>
<dbReference type="PANTHER" id="PTHR47738:SF2">
    <property type="entry name" value="PTS SYSTEM FRUCTOSE-LIKE EIIA COMPONENT"/>
    <property type="match status" value="1"/>
</dbReference>
<dbReference type="GO" id="GO:0016020">
    <property type="term" value="C:membrane"/>
    <property type="evidence" value="ECO:0007669"/>
    <property type="project" value="InterPro"/>
</dbReference>
<organism evidence="8 9">
    <name type="scientific">Senegalia massiliensis</name>
    <dbReference type="NCBI Taxonomy" id="1720316"/>
    <lineage>
        <taxon>Bacteria</taxon>
        <taxon>Bacillati</taxon>
        <taxon>Bacillota</taxon>
        <taxon>Clostridia</taxon>
        <taxon>Eubacteriales</taxon>
        <taxon>Clostridiaceae</taxon>
        <taxon>Senegalia</taxon>
    </lineage>
</organism>
<evidence type="ECO:0000256" key="2">
    <source>
        <dbReference type="ARBA" id="ARBA00022448"/>
    </source>
</evidence>
<comment type="caution">
    <text evidence="8">The sequence shown here is derived from an EMBL/GenBank/DDBJ whole genome shotgun (WGS) entry which is preliminary data.</text>
</comment>
<dbReference type="FunFam" id="3.40.930.10:FF:000009">
    <property type="entry name" value="PTS system, fructose specific IIABC component"/>
    <property type="match status" value="1"/>
</dbReference>
<evidence type="ECO:0000256" key="4">
    <source>
        <dbReference type="ARBA" id="ARBA00022597"/>
    </source>
</evidence>
<dbReference type="PROSITE" id="PS00372">
    <property type="entry name" value="PTS_EIIA_TYPE_2_HIS"/>
    <property type="match status" value="1"/>
</dbReference>
<protein>
    <submittedName>
        <fullName evidence="8">PTS mannose transporter subunit IIAB</fullName>
    </submittedName>
</protein>
<dbReference type="GO" id="GO:0009401">
    <property type="term" value="P:phosphoenolpyruvate-dependent sugar phosphotransferase system"/>
    <property type="evidence" value="ECO:0007669"/>
    <property type="project" value="UniProtKB-KW"/>
</dbReference>
<evidence type="ECO:0000313" key="8">
    <source>
        <dbReference type="EMBL" id="NBI07392.1"/>
    </source>
</evidence>
<gene>
    <name evidence="8" type="ORF">D3Z33_11080</name>
</gene>
<name>A0A845R1U4_9CLOT</name>
<keyword evidence="6" id="KW-0598">Phosphotransferase system</keyword>
<evidence type="ECO:0000256" key="6">
    <source>
        <dbReference type="ARBA" id="ARBA00022683"/>
    </source>
</evidence>
<feature type="domain" description="PTS EIIA type-2" evidence="7">
    <location>
        <begin position="7"/>
        <end position="152"/>
    </location>
</feature>
<dbReference type="NCBIfam" id="TIGR00848">
    <property type="entry name" value="fruA"/>
    <property type="match status" value="1"/>
</dbReference>
<evidence type="ECO:0000256" key="1">
    <source>
        <dbReference type="ARBA" id="ARBA00004496"/>
    </source>
</evidence>